<evidence type="ECO:0000313" key="3">
    <source>
        <dbReference type="Proteomes" id="UP001500037"/>
    </source>
</evidence>
<dbReference type="EMBL" id="BAAALF010000025">
    <property type="protein sequence ID" value="GAA1229934.1"/>
    <property type="molecule type" value="Genomic_DNA"/>
</dbReference>
<proteinExistence type="predicted"/>
<evidence type="ECO:0000256" key="1">
    <source>
        <dbReference type="SAM" id="Phobius"/>
    </source>
</evidence>
<sequence>MDVAARVVITWIATWVALVALLLCPLLLPDQWQYYVYSPASVGLWMLSMLGGPVVACAVNWRWIRQGVWRAGAGGSGWASRR</sequence>
<organism evidence="2 3">
    <name type="scientific">Kitasatospora nipponensis</name>
    <dbReference type="NCBI Taxonomy" id="258049"/>
    <lineage>
        <taxon>Bacteria</taxon>
        <taxon>Bacillati</taxon>
        <taxon>Actinomycetota</taxon>
        <taxon>Actinomycetes</taxon>
        <taxon>Kitasatosporales</taxon>
        <taxon>Streptomycetaceae</taxon>
        <taxon>Kitasatospora</taxon>
    </lineage>
</organism>
<keyword evidence="3" id="KW-1185">Reference proteome</keyword>
<keyword evidence="1" id="KW-1133">Transmembrane helix</keyword>
<protein>
    <submittedName>
        <fullName evidence="2">Uncharacterized protein</fullName>
    </submittedName>
</protein>
<reference evidence="3" key="1">
    <citation type="journal article" date="2019" name="Int. J. Syst. Evol. Microbiol.">
        <title>The Global Catalogue of Microorganisms (GCM) 10K type strain sequencing project: providing services to taxonomists for standard genome sequencing and annotation.</title>
        <authorList>
            <consortium name="The Broad Institute Genomics Platform"/>
            <consortium name="The Broad Institute Genome Sequencing Center for Infectious Disease"/>
            <person name="Wu L."/>
            <person name="Ma J."/>
        </authorList>
    </citation>
    <scope>NUCLEOTIDE SEQUENCE [LARGE SCALE GENOMIC DNA]</scope>
    <source>
        <strain evidence="3">JCM 13004</strain>
    </source>
</reference>
<name>A0ABP4GSC1_9ACTN</name>
<dbReference type="Proteomes" id="UP001500037">
    <property type="component" value="Unassembled WGS sequence"/>
</dbReference>
<gene>
    <name evidence="2" type="ORF">GCM10009665_20470</name>
</gene>
<feature type="transmembrane region" description="Helical" evidence="1">
    <location>
        <begin position="7"/>
        <end position="28"/>
    </location>
</feature>
<comment type="caution">
    <text evidence="2">The sequence shown here is derived from an EMBL/GenBank/DDBJ whole genome shotgun (WGS) entry which is preliminary data.</text>
</comment>
<feature type="transmembrane region" description="Helical" evidence="1">
    <location>
        <begin position="34"/>
        <end position="61"/>
    </location>
</feature>
<keyword evidence="1" id="KW-0812">Transmembrane</keyword>
<evidence type="ECO:0000313" key="2">
    <source>
        <dbReference type="EMBL" id="GAA1229934.1"/>
    </source>
</evidence>
<accession>A0ABP4GSC1</accession>
<keyword evidence="1" id="KW-0472">Membrane</keyword>